<dbReference type="AlphaFoldDB" id="A0A1J0AJQ7"/>
<dbReference type="EMBL" id="KX765275">
    <property type="protein sequence ID" value="APB61972.1"/>
    <property type="molecule type" value="Genomic_DNA"/>
</dbReference>
<protein>
    <submittedName>
        <fullName evidence="1">Uncharacterized protein</fullName>
    </submittedName>
</protein>
<keyword evidence="1" id="KW-0614">Plasmid</keyword>
<sequence>MVSRYLFRSYLSMGKMWPQLRTPLALAILQEGDKLIMRYGSFNLNELELSDNQTQMLVETAIREHKKYNLPTKYLTLESMTLEWGKSLKAANTLVDSFDQQITSRSAHSRVNFLRHKSSSEFFEVIERNIFLLKQDENSAKKFRESFASVNGKEVRCTLVAKMRDKLLAVRGDQQTEFHQLAALGLEKRNFNMESDIGE</sequence>
<evidence type="ECO:0000313" key="1">
    <source>
        <dbReference type="EMBL" id="APB61972.1"/>
    </source>
</evidence>
<geneLocation type="plasmid" evidence="1">
    <name>pGV1512</name>
</geneLocation>
<reference evidence="1" key="1">
    <citation type="submission" date="2016-08" db="EMBL/GenBank/DDBJ databases">
        <title>V. crassostreae, an oyster benign colonizer that turned into a pathogen after being invaded by a plasmid.</title>
        <authorList>
            <person name="Bruto M."/>
            <person name="James A."/>
            <person name="Petton B."/>
            <person name="Labreuche Y."/>
            <person name="Chenivesse S."/>
            <person name="Alunno-Bruscia M."/>
            <person name="Polz M.F."/>
            <person name="Le Roux F."/>
        </authorList>
    </citation>
    <scope>NUCLEOTIDE SEQUENCE</scope>
    <source>
        <strain evidence="1">J5-20</strain>
        <plasmid evidence="1">pGV1512</plasmid>
    </source>
</reference>
<accession>A0A1J0AJQ7</accession>
<name>A0A1J0AJQ7_9VIBR</name>
<organism evidence="1">
    <name type="scientific">Vibrio crassostreae</name>
    <dbReference type="NCBI Taxonomy" id="246167"/>
    <lineage>
        <taxon>Bacteria</taxon>
        <taxon>Pseudomonadati</taxon>
        <taxon>Pseudomonadota</taxon>
        <taxon>Gammaproteobacteria</taxon>
        <taxon>Vibrionales</taxon>
        <taxon>Vibrionaceae</taxon>
        <taxon>Vibrio</taxon>
    </lineage>
</organism>
<proteinExistence type="predicted"/>